<dbReference type="Pfam" id="PF23193">
    <property type="entry name" value="NOMO_3rd"/>
    <property type="match status" value="1"/>
</dbReference>
<keyword evidence="3 7" id="KW-0732">Signal</keyword>
<feature type="domain" description="NOMO fifth transthyretin-like" evidence="13">
    <location>
        <begin position="408"/>
        <end position="489"/>
    </location>
</feature>
<dbReference type="Pfam" id="PF23141">
    <property type="entry name" value="Ig_NOMO"/>
    <property type="match status" value="1"/>
</dbReference>
<dbReference type="InterPro" id="IPR013783">
    <property type="entry name" value="Ig-like_fold"/>
</dbReference>
<dbReference type="InterPro" id="IPR056189">
    <property type="entry name" value="NOMO_3rd"/>
</dbReference>
<dbReference type="InParanoid" id="D8RRP8"/>
<evidence type="ECO:0000256" key="1">
    <source>
        <dbReference type="ARBA" id="ARBA00004115"/>
    </source>
</evidence>
<dbReference type="InterPro" id="IPR055576">
    <property type="entry name" value="DUF7152"/>
</dbReference>
<dbReference type="Pfam" id="PF22898">
    <property type="entry name" value="NOMO1-like_1st"/>
    <property type="match status" value="1"/>
</dbReference>
<dbReference type="OrthoDB" id="10263633at2759"/>
<keyword evidence="2" id="KW-0812">Transmembrane</keyword>
<dbReference type="PANTHER" id="PTHR23303">
    <property type="entry name" value="CARBOXYPEPTIDASE REGULATORY REGION-CONTAINING"/>
    <property type="match status" value="1"/>
</dbReference>
<dbReference type="Gene3D" id="2.60.40.1120">
    <property type="entry name" value="Carboxypeptidase-like, regulatory domain"/>
    <property type="match status" value="2"/>
</dbReference>
<comment type="subcellular location">
    <subcellularLocation>
        <location evidence="1">Endoplasmic reticulum membrane</location>
        <topology evidence="1">Single-pass type I membrane protein</topology>
    </subcellularLocation>
</comment>
<dbReference type="Pfam" id="PF23662">
    <property type="entry name" value="DUF7152"/>
    <property type="match status" value="1"/>
</dbReference>
<keyword evidence="6" id="KW-0472">Membrane</keyword>
<dbReference type="InterPro" id="IPR056319">
    <property type="entry name" value="NOMO_7th"/>
</dbReference>
<protein>
    <recommendedName>
        <fullName evidence="18">Carbohydrate-binding-like fold protein</fullName>
    </recommendedName>
</protein>
<evidence type="ECO:0000259" key="11">
    <source>
        <dbReference type="Pfam" id="PF23141"/>
    </source>
</evidence>
<feature type="chain" id="PRO_5003122052" description="Carbohydrate-binding-like fold protein" evidence="7">
    <location>
        <begin position="23"/>
        <end position="1186"/>
    </location>
</feature>
<dbReference type="SUPFAM" id="SSF49478">
    <property type="entry name" value="Cna protein B-type domain"/>
    <property type="match status" value="3"/>
</dbReference>
<dbReference type="InterPro" id="IPR051417">
    <property type="entry name" value="SDr/BOS_complex"/>
</dbReference>
<evidence type="ECO:0000256" key="7">
    <source>
        <dbReference type="SAM" id="SignalP"/>
    </source>
</evidence>
<feature type="domain" description="NOMO third transthyretin-like" evidence="12">
    <location>
        <begin position="263"/>
        <end position="325"/>
    </location>
</feature>
<reference evidence="16 17" key="1">
    <citation type="journal article" date="2011" name="Science">
        <title>The Selaginella genome identifies genetic changes associated with the evolution of vascular plants.</title>
        <authorList>
            <person name="Banks J.A."/>
            <person name="Nishiyama T."/>
            <person name="Hasebe M."/>
            <person name="Bowman J.L."/>
            <person name="Gribskov M."/>
            <person name="dePamphilis C."/>
            <person name="Albert V.A."/>
            <person name="Aono N."/>
            <person name="Aoyama T."/>
            <person name="Ambrose B.A."/>
            <person name="Ashton N.W."/>
            <person name="Axtell M.J."/>
            <person name="Barker E."/>
            <person name="Barker M.S."/>
            <person name="Bennetzen J.L."/>
            <person name="Bonawitz N.D."/>
            <person name="Chapple C."/>
            <person name="Cheng C."/>
            <person name="Correa L.G."/>
            <person name="Dacre M."/>
            <person name="DeBarry J."/>
            <person name="Dreyer I."/>
            <person name="Elias M."/>
            <person name="Engstrom E.M."/>
            <person name="Estelle M."/>
            <person name="Feng L."/>
            <person name="Finet C."/>
            <person name="Floyd S.K."/>
            <person name="Frommer W.B."/>
            <person name="Fujita T."/>
            <person name="Gramzow L."/>
            <person name="Gutensohn M."/>
            <person name="Harholt J."/>
            <person name="Hattori M."/>
            <person name="Heyl A."/>
            <person name="Hirai T."/>
            <person name="Hiwatashi Y."/>
            <person name="Ishikawa M."/>
            <person name="Iwata M."/>
            <person name="Karol K.G."/>
            <person name="Koehler B."/>
            <person name="Kolukisaoglu U."/>
            <person name="Kubo M."/>
            <person name="Kurata T."/>
            <person name="Lalonde S."/>
            <person name="Li K."/>
            <person name="Li Y."/>
            <person name="Litt A."/>
            <person name="Lyons E."/>
            <person name="Manning G."/>
            <person name="Maruyama T."/>
            <person name="Michael T.P."/>
            <person name="Mikami K."/>
            <person name="Miyazaki S."/>
            <person name="Morinaga S."/>
            <person name="Murata T."/>
            <person name="Mueller-Roeber B."/>
            <person name="Nelson D.R."/>
            <person name="Obara M."/>
            <person name="Oguri Y."/>
            <person name="Olmstead R.G."/>
            <person name="Onodera N."/>
            <person name="Petersen B.L."/>
            <person name="Pils B."/>
            <person name="Prigge M."/>
            <person name="Rensing S.A."/>
            <person name="Riano-Pachon D.M."/>
            <person name="Roberts A.W."/>
            <person name="Sato Y."/>
            <person name="Scheller H.V."/>
            <person name="Schulz B."/>
            <person name="Schulz C."/>
            <person name="Shakirov E.V."/>
            <person name="Shibagaki N."/>
            <person name="Shinohara N."/>
            <person name="Shippen D.E."/>
            <person name="Soerensen I."/>
            <person name="Sotooka R."/>
            <person name="Sugimoto N."/>
            <person name="Sugita M."/>
            <person name="Sumikawa N."/>
            <person name="Tanurdzic M."/>
            <person name="Theissen G."/>
            <person name="Ulvskov P."/>
            <person name="Wakazuki S."/>
            <person name="Weng J.K."/>
            <person name="Willats W.W."/>
            <person name="Wipf D."/>
            <person name="Wolf P.G."/>
            <person name="Yang L."/>
            <person name="Zimmer A.D."/>
            <person name="Zhu Q."/>
            <person name="Mitros T."/>
            <person name="Hellsten U."/>
            <person name="Loque D."/>
            <person name="Otillar R."/>
            <person name="Salamov A."/>
            <person name="Schmutz J."/>
            <person name="Shapiro H."/>
            <person name="Lindquist E."/>
            <person name="Lucas S."/>
            <person name="Rokhsar D."/>
            <person name="Grigoriev I.V."/>
        </authorList>
    </citation>
    <scope>NUCLEOTIDE SEQUENCE [LARGE SCALE GENOMIC DNA]</scope>
</reference>
<dbReference type="EMBL" id="GL377587">
    <property type="protein sequence ID" value="EFJ25438.1"/>
    <property type="molecule type" value="Genomic_DNA"/>
</dbReference>
<evidence type="ECO:0000256" key="6">
    <source>
        <dbReference type="ARBA" id="ARBA00023136"/>
    </source>
</evidence>
<evidence type="ECO:0000259" key="15">
    <source>
        <dbReference type="Pfam" id="PF23662"/>
    </source>
</evidence>
<dbReference type="Pfam" id="PF13620">
    <property type="entry name" value="CarboxypepD_reg"/>
    <property type="match status" value="2"/>
</dbReference>
<evidence type="ECO:0000259" key="13">
    <source>
        <dbReference type="Pfam" id="PF23194"/>
    </source>
</evidence>
<dbReference type="SUPFAM" id="SSF49464">
    <property type="entry name" value="Carboxypeptidase regulatory domain-like"/>
    <property type="match status" value="2"/>
</dbReference>
<name>D8RRP8_SELML</name>
<dbReference type="Pfam" id="PF23194">
    <property type="entry name" value="NOMO_5th"/>
    <property type="match status" value="1"/>
</dbReference>
<feature type="domain" description="NOMO second beta-sandwich" evidence="10">
    <location>
        <begin position="124"/>
        <end position="216"/>
    </location>
</feature>
<evidence type="ECO:0000256" key="3">
    <source>
        <dbReference type="ARBA" id="ARBA00022729"/>
    </source>
</evidence>
<keyword evidence="17" id="KW-1185">Reference proteome</keyword>
<feature type="signal peptide" evidence="7">
    <location>
        <begin position="1"/>
        <end position="22"/>
    </location>
</feature>
<feature type="domain" description="NOMO-like ninth beta-sandwich" evidence="9">
    <location>
        <begin position="773"/>
        <end position="848"/>
    </location>
</feature>
<dbReference type="STRING" id="88036.D8RRP8"/>
<accession>D8RRP8</accession>
<dbReference type="GO" id="GO:0005789">
    <property type="term" value="C:endoplasmic reticulum membrane"/>
    <property type="evidence" value="ECO:0000318"/>
    <property type="project" value="GO_Central"/>
</dbReference>
<dbReference type="InterPro" id="IPR008969">
    <property type="entry name" value="CarboxyPept-like_regulatory"/>
</dbReference>
<evidence type="ECO:0000259" key="10">
    <source>
        <dbReference type="Pfam" id="PF22904"/>
    </source>
</evidence>
<evidence type="ECO:0000259" key="8">
    <source>
        <dbReference type="Pfam" id="PF22898"/>
    </source>
</evidence>
<evidence type="ECO:0000259" key="12">
    <source>
        <dbReference type="Pfam" id="PF23193"/>
    </source>
</evidence>
<feature type="domain" description="NOMO-like N-terminal beta-sandwich" evidence="8">
    <location>
        <begin position="45"/>
        <end position="122"/>
    </location>
</feature>
<dbReference type="AlphaFoldDB" id="D8RRP8"/>
<dbReference type="InterPro" id="IPR055074">
    <property type="entry name" value="NOMO1-3_2nd"/>
</dbReference>
<keyword evidence="5" id="KW-1133">Transmembrane helix</keyword>
<dbReference type="Proteomes" id="UP000001514">
    <property type="component" value="Unassembled WGS sequence"/>
</dbReference>
<evidence type="ECO:0000256" key="5">
    <source>
        <dbReference type="ARBA" id="ARBA00022989"/>
    </source>
</evidence>
<feature type="domain" description="DUF7152" evidence="15">
    <location>
        <begin position="1039"/>
        <end position="1137"/>
    </location>
</feature>
<dbReference type="Gramene" id="EFJ25438">
    <property type="protein sequence ID" value="EFJ25438"/>
    <property type="gene ID" value="SELMODRAFT_173602"/>
</dbReference>
<dbReference type="HOGENOM" id="CLU_007543_2_0_1"/>
<evidence type="ECO:0008006" key="18">
    <source>
        <dbReference type="Google" id="ProtNLM"/>
    </source>
</evidence>
<dbReference type="InterPro" id="IPR056187">
    <property type="entry name" value="NOMO_8th"/>
</dbReference>
<dbReference type="Pfam" id="PF22902">
    <property type="entry name" value="NOMO1-like_9th"/>
    <property type="match status" value="1"/>
</dbReference>
<dbReference type="FunCoup" id="D8RRP8">
    <property type="interactions" value="4375"/>
</dbReference>
<proteinExistence type="predicted"/>
<dbReference type="eggNOG" id="KOG1948">
    <property type="taxonomic scope" value="Eukaryota"/>
</dbReference>
<dbReference type="InterPro" id="IPR056190">
    <property type="entry name" value="NOMO_5th"/>
</dbReference>
<evidence type="ECO:0000256" key="4">
    <source>
        <dbReference type="ARBA" id="ARBA00022824"/>
    </source>
</evidence>
<evidence type="ECO:0000256" key="2">
    <source>
        <dbReference type="ARBA" id="ARBA00022692"/>
    </source>
</evidence>
<organism evidence="17">
    <name type="scientific">Selaginella moellendorffii</name>
    <name type="common">Spikemoss</name>
    <dbReference type="NCBI Taxonomy" id="88036"/>
    <lineage>
        <taxon>Eukaryota</taxon>
        <taxon>Viridiplantae</taxon>
        <taxon>Streptophyta</taxon>
        <taxon>Embryophyta</taxon>
        <taxon>Tracheophyta</taxon>
        <taxon>Lycopodiopsida</taxon>
        <taxon>Selaginellales</taxon>
        <taxon>Selaginellaceae</taxon>
        <taxon>Selaginella</taxon>
    </lineage>
</organism>
<feature type="domain" description="NOMO seventh transthyretin-like" evidence="11">
    <location>
        <begin position="586"/>
        <end position="658"/>
    </location>
</feature>
<dbReference type="Pfam" id="PF23660">
    <property type="entry name" value="NOMO_8th"/>
    <property type="match status" value="1"/>
</dbReference>
<dbReference type="KEGG" id="smo:SELMODRAFT_173602"/>
<evidence type="ECO:0000259" key="9">
    <source>
        <dbReference type="Pfam" id="PF22902"/>
    </source>
</evidence>
<evidence type="ECO:0000313" key="16">
    <source>
        <dbReference type="EMBL" id="EFJ25438.1"/>
    </source>
</evidence>
<gene>
    <name evidence="16" type="ORF">SELMODRAFT_173602</name>
</gene>
<dbReference type="InterPro" id="IPR055073">
    <property type="entry name" value="NOMO1-like_9th"/>
</dbReference>
<dbReference type="InterPro" id="IPR055075">
    <property type="entry name" value="NOMO-like_N"/>
</dbReference>
<dbReference type="Pfam" id="PF22904">
    <property type="entry name" value="NOMO1-like_2nd"/>
    <property type="match status" value="1"/>
</dbReference>
<keyword evidence="4" id="KW-0256">Endoplasmic reticulum</keyword>
<evidence type="ECO:0000259" key="14">
    <source>
        <dbReference type="Pfam" id="PF23660"/>
    </source>
</evidence>
<sequence length="1186" mass="129526">MALLAIEALLLLVPALIHLAAATDDIVGCGGFVEASPALARLRKASDPKLDYSHITLKLHTLEGLVKDQTQCAPNGYYFLPIYEKGSYLLKVQGPTGWSFTPSQVPVLVDQHGCNGNADINFHYTGFTLAGKVVGAGGPSCKENGAGPAGVTVSVIGPGDSPSNHSVTTGIGGAYEFNNLLIGTYRLEAHHPRLDINVIGSNEVQLGWGMGEVDNIFMIPGYDVEGRVMSKGIPVLGVQVFLHSSDVKDMECPQGPGRSPLSEQALCHATSDVEGRFKFAHVPCGSYNLVPFYKGENTIFGVSPAALDISVAHQSILVEEGFQVTGFSVGGRVIDSNGHGIAKVKIYIDSVERAITDANGFYKLDQVTSTRYNITAAKEHYQFTSLKDFMVLPNMAAIPSIQASQYQLCGSVRVAGQYGRRQVALTHGPSDVKPQTKRVDEDGNFCFEVPPGEYRLSPIATAAEQKTGLLFSPQHLDVVVSAPVFDIVFLQAQVSISGHVKCKSQCSPGISIVLVDTQGGDKIVFQLTDTQNHFKFENVLPGQYKLEVTKEGGLGDDEWCWEQKVVSVDVTSSDIEDIVLVQKGYWLRIKATHPTKAFIVHDNKDPVPLEITSGWQKVCVESPGIHELHFLWACVSFGAPIFSFDTSNPRRINLVAEKYLLSGHIDVYSPLCPGANKLEQKLLVEVWNAKDGKPIANIHAHLFSEANETSPIAVYEYVYWARLGDALSFVPRYARDQNQSEQILLFYPREQNATVAVDGCQPQVPSFAGRPAVYVTGSIVPALEAVNIVITAEKESKIGRLKAGEVAMKVLTGDDGVFAAGPLYDDTQYMVHADKQGYHFKPFGKNSFQCQKLAQILVNIIAGDGAEEILPSVLLSLSGDDGYRKNAVAPPGGKFAFDGMFPGSFYLRPLLKEYSFSPPAQALELLSGATLETTFIARRTAYSIYGRVSSLTGKPEEGVTVEARSVSGLYYEETATDADGKYRLRGLVPNTTYNVKVVVKEEVDGPPRLERASPSVYPVEISTKDTSSINFVAFEHSLATVLSGLVEGSDLEKWQPHISVEVASISEPAKIEREVPLPLSSFFEIQGLPRGKYRLRLVSKMVVQTHKFHSDVLEVDFAKRNDIFLNSVKFYAEEYHHKQDLNAPPVLPVLIGVCVIGLFTAMPSLKDGYQRLLAKDLRRTSQRKRN</sequence>
<dbReference type="PANTHER" id="PTHR23303:SF14">
    <property type="entry name" value="BOS COMPLEX SUBUNIT NOMO1-RELATED"/>
    <property type="match status" value="1"/>
</dbReference>
<feature type="domain" description="NOMO eighth prealbumin-like" evidence="14">
    <location>
        <begin position="660"/>
        <end position="770"/>
    </location>
</feature>
<evidence type="ECO:0000313" key="17">
    <source>
        <dbReference type="Proteomes" id="UP000001514"/>
    </source>
</evidence>
<dbReference type="OMA" id="FVFKGFG"/>
<dbReference type="Gene3D" id="2.60.40.10">
    <property type="entry name" value="Immunoglobulins"/>
    <property type="match status" value="1"/>
</dbReference>